<dbReference type="eggNOG" id="ENOG502Z98N">
    <property type="taxonomic scope" value="Bacteria"/>
</dbReference>
<proteinExistence type="predicted"/>
<organism evidence="1 2">
    <name type="scientific">Anditalea andensis</name>
    <dbReference type="NCBI Taxonomy" id="1048983"/>
    <lineage>
        <taxon>Bacteria</taxon>
        <taxon>Pseudomonadati</taxon>
        <taxon>Bacteroidota</taxon>
        <taxon>Cytophagia</taxon>
        <taxon>Cytophagales</taxon>
        <taxon>Cytophagaceae</taxon>
        <taxon>Anditalea</taxon>
    </lineage>
</organism>
<evidence type="ECO:0008006" key="3">
    <source>
        <dbReference type="Google" id="ProtNLM"/>
    </source>
</evidence>
<reference evidence="1 2" key="1">
    <citation type="submission" date="2014-04" db="EMBL/GenBank/DDBJ databases">
        <title>Characterization and application of a salt tolerant electro-active bacterium.</title>
        <authorList>
            <person name="Yang L."/>
            <person name="Wei S."/>
            <person name="Tay Q.X.M."/>
        </authorList>
    </citation>
    <scope>NUCLEOTIDE SEQUENCE [LARGE SCALE GENOMIC DNA]</scope>
    <source>
        <strain evidence="1 2">LY1</strain>
    </source>
</reference>
<name>A0A074LDK7_9BACT</name>
<keyword evidence="2" id="KW-1185">Reference proteome</keyword>
<dbReference type="STRING" id="1048983.EL17_20365"/>
<protein>
    <recommendedName>
        <fullName evidence="3">ERAP1-like C-terminal domain-containing protein</fullName>
    </recommendedName>
</protein>
<dbReference type="RefSeq" id="WP_035078816.1">
    <property type="nucleotide sequence ID" value="NZ_JMIH01000034.1"/>
</dbReference>
<comment type="caution">
    <text evidence="1">The sequence shown here is derived from an EMBL/GenBank/DDBJ whole genome shotgun (WGS) entry which is preliminary data.</text>
</comment>
<dbReference type="Proteomes" id="UP000027821">
    <property type="component" value="Unassembled WGS sequence"/>
</dbReference>
<dbReference type="NCBIfam" id="NF035938">
    <property type="entry name" value="EboA_domain"/>
    <property type="match status" value="1"/>
</dbReference>
<sequence length="300" mass="34719">MIYQVDISDAKTFFRKIIQENIPTAGLNWIDGQVSNLEDDFKIRSFYMAFSTVPRYISKDFLVMTKDQIREAENLRQGFQPKYWNQVQFVRTYLLLMLPNDIAGEYIASLDKLYETADMDEQISLFGALPLLPYPEMLIKRAADGIRTNITAVFDAITLHNPYPKEFLHEEAWNQMVLKAVFMQRPLYRIYRADERTNPELARMLIDFAHERRAAGRKVWPELWRFVAPYMGNNDLSDLTSLLNGDILERKAALLACAFSKASQAEQLLNQFPDINKEILSGSLDWDTLGELVEDNVLNA</sequence>
<dbReference type="InterPro" id="IPR047715">
    <property type="entry name" value="EboA_dom"/>
</dbReference>
<evidence type="ECO:0000313" key="2">
    <source>
        <dbReference type="Proteomes" id="UP000027821"/>
    </source>
</evidence>
<dbReference type="EMBL" id="JMIH01000034">
    <property type="protein sequence ID" value="KEO71877.1"/>
    <property type="molecule type" value="Genomic_DNA"/>
</dbReference>
<dbReference type="AlphaFoldDB" id="A0A074LDK7"/>
<evidence type="ECO:0000313" key="1">
    <source>
        <dbReference type="EMBL" id="KEO71877.1"/>
    </source>
</evidence>
<accession>A0A074LDK7</accession>
<dbReference type="OrthoDB" id="325673at2"/>
<gene>
    <name evidence="1" type="ORF">EL17_20365</name>
</gene>